<organism evidence="1 2">
    <name type="scientific">Pseudopedobacter beijingensis</name>
    <dbReference type="NCBI Taxonomy" id="1207056"/>
    <lineage>
        <taxon>Bacteria</taxon>
        <taxon>Pseudomonadati</taxon>
        <taxon>Bacteroidota</taxon>
        <taxon>Sphingobacteriia</taxon>
        <taxon>Sphingobacteriales</taxon>
        <taxon>Sphingobacteriaceae</taxon>
        <taxon>Pseudopedobacter</taxon>
    </lineage>
</organism>
<name>A0ABW4IH79_9SPHI</name>
<comment type="caution">
    <text evidence="1">The sequence shown here is derived from an EMBL/GenBank/DDBJ whole genome shotgun (WGS) entry which is preliminary data.</text>
</comment>
<reference evidence="2" key="1">
    <citation type="journal article" date="2019" name="Int. J. Syst. Evol. Microbiol.">
        <title>The Global Catalogue of Microorganisms (GCM) 10K type strain sequencing project: providing services to taxonomists for standard genome sequencing and annotation.</title>
        <authorList>
            <consortium name="The Broad Institute Genomics Platform"/>
            <consortium name="The Broad Institute Genome Sequencing Center for Infectious Disease"/>
            <person name="Wu L."/>
            <person name="Ma J."/>
        </authorList>
    </citation>
    <scope>NUCLEOTIDE SEQUENCE [LARGE SCALE GENOMIC DNA]</scope>
    <source>
        <strain evidence="2">CCUG 53762</strain>
    </source>
</reference>
<keyword evidence="2" id="KW-1185">Reference proteome</keyword>
<accession>A0ABW4IH79</accession>
<gene>
    <name evidence="1" type="ORF">ACFSAH_19805</name>
</gene>
<dbReference type="EMBL" id="JBHUDG010000051">
    <property type="protein sequence ID" value="MFD1632126.1"/>
    <property type="molecule type" value="Genomic_DNA"/>
</dbReference>
<proteinExistence type="predicted"/>
<evidence type="ECO:0000313" key="2">
    <source>
        <dbReference type="Proteomes" id="UP001597118"/>
    </source>
</evidence>
<evidence type="ECO:0000313" key="1">
    <source>
        <dbReference type="EMBL" id="MFD1632126.1"/>
    </source>
</evidence>
<sequence>MGQHNLDHIRTASKNWRISFAGSSVTWGGGFLQSGLVKEAILNIQRNQSITVEPDMVKVLGNSSYLSGPDNQKYFDGKALKITGINSSIKFSITGDEITLVQGIERDNHAASEIEVYIDGNLYDTINNWNTSPIGIDKLEFKGDGVKKQFDLGRAFTFRHQLLLNEKILKGDHNQGGYGGGEIPKDLDYLVIRKYGKDKHGDPEVHHWISFKTAPAKGDKVLVAFSYGEEISYEKTTIGKSDKGELESPFGDGDVSFDITKPTRVSSGLDFRETDDRAMKTYRFETIQKRDVELKIKGNYKESKGIPYFIFNLATNRIFYFQNAGIGGWKLAFFNNPNEFYRGYKKIASFSPDILYIETTPNDDWSVKGYKLYTEYPDLSLTELQSIRTLPIKSITYNKESDTYNFQKWVGRIDKITAQSVTYLADKQHQTDALPRRGDYVFLGGYYSNNKEYVVRKVDRYDDTKYQIFFDKPITAQELIYKDIETLKGMEIRVRSLSVFEEEFREFIAHMRKAKPELKIASMVNPLPIIGARELWGYWDLMNDISKDIKVDNLGIQTFYDYQYSQSRDKEVVVDANALKINPLTGYMEASIDRFDGKNRQNYEVIVNGKNVYGLDAVVRNPYAYGVDTGLKKEQLNMDYRREGVRANQGINQKMELVFLKNAPKSGKIHIRFSTKNWSGDGCHVRTGDDGSKLYGEVYYDYFNKLEKESMLGKSSK</sequence>
<protein>
    <submittedName>
        <fullName evidence="1">Uncharacterized protein</fullName>
    </submittedName>
</protein>
<dbReference type="Proteomes" id="UP001597118">
    <property type="component" value="Unassembled WGS sequence"/>
</dbReference>
<dbReference type="RefSeq" id="WP_379664447.1">
    <property type="nucleotide sequence ID" value="NZ_JBHUDG010000051.1"/>
</dbReference>